<feature type="repeat" description="Pumilio" evidence="2">
    <location>
        <begin position="655"/>
        <end position="694"/>
    </location>
</feature>
<feature type="repeat" description="Pumilio" evidence="2">
    <location>
        <begin position="583"/>
        <end position="618"/>
    </location>
</feature>
<dbReference type="EMBL" id="JAPDFW010000006">
    <property type="protein sequence ID" value="KAJ5080621.1"/>
    <property type="molecule type" value="Genomic_DNA"/>
</dbReference>
<evidence type="ECO:0000256" key="2">
    <source>
        <dbReference type="PROSITE-ProRule" id="PRU00317"/>
    </source>
</evidence>
<feature type="repeat" description="Pumilio" evidence="2">
    <location>
        <begin position="546"/>
        <end position="582"/>
    </location>
</feature>
<gene>
    <name evidence="5" type="ORF">M0811_13937</name>
</gene>
<feature type="repeat" description="Pumilio" evidence="2">
    <location>
        <begin position="619"/>
        <end position="654"/>
    </location>
</feature>
<dbReference type="GO" id="GO:0010608">
    <property type="term" value="P:post-transcriptional regulation of gene expression"/>
    <property type="evidence" value="ECO:0007669"/>
    <property type="project" value="TreeGrafter"/>
</dbReference>
<comment type="caution">
    <text evidence="5">The sequence shown here is derived from an EMBL/GenBank/DDBJ whole genome shotgun (WGS) entry which is preliminary data.</text>
</comment>
<feature type="region of interest" description="Disordered" evidence="3">
    <location>
        <begin position="1"/>
        <end position="56"/>
    </location>
</feature>
<dbReference type="Pfam" id="PF00806">
    <property type="entry name" value="PUF"/>
    <property type="match status" value="8"/>
</dbReference>
<dbReference type="PANTHER" id="PTHR12537:SF12">
    <property type="entry name" value="MATERNAL PROTEIN PUMILIO"/>
    <property type="match status" value="1"/>
</dbReference>
<accession>A0A9Q0RGY9</accession>
<dbReference type="InterPro" id="IPR033133">
    <property type="entry name" value="PUM-HD"/>
</dbReference>
<dbReference type="PROSITE" id="PS50302">
    <property type="entry name" value="PUM"/>
    <property type="match status" value="7"/>
</dbReference>
<dbReference type="CDD" id="cd07920">
    <property type="entry name" value="Pumilio"/>
    <property type="match status" value="1"/>
</dbReference>
<dbReference type="Gene3D" id="1.25.10.10">
    <property type="entry name" value="Leucine-rich Repeat Variant"/>
    <property type="match status" value="1"/>
</dbReference>
<protein>
    <submittedName>
        <fullName evidence="5">MateRNAl protein pumilio</fullName>
    </submittedName>
</protein>
<dbReference type="InterPro" id="IPR016024">
    <property type="entry name" value="ARM-type_fold"/>
</dbReference>
<feature type="repeat" description="Pumilio" evidence="2">
    <location>
        <begin position="439"/>
        <end position="461"/>
    </location>
</feature>
<evidence type="ECO:0000256" key="3">
    <source>
        <dbReference type="SAM" id="MobiDB-lite"/>
    </source>
</evidence>
<feature type="region of interest" description="Disordered" evidence="3">
    <location>
        <begin position="139"/>
        <end position="177"/>
    </location>
</feature>
<proteinExistence type="predicted"/>
<keyword evidence="6" id="KW-1185">Reference proteome</keyword>
<dbReference type="InterPro" id="IPR001313">
    <property type="entry name" value="Pumilio_RNA-bd_rpt"/>
</dbReference>
<sequence length="721" mass="83760">MKSQKNQENGHKKSTSINFKEEKIEIGNQSINNKEKSNGYQPPQIKINGDSISRPISAPPNTFANISRISSLFPIKKDDSINKSTTLRPKEFDFRPLPKFFLEEDEVNRFMKQLKMNSEAKEESNDNLENKENYLREITKNNNKTTNTSFDSKLNFGMKDRNSNLTPSPFKPKENTSTKQNILMDNSTEQRNEQTFKTQNPLSLFSKQDVERFPKIPQTKKSNSTLSPLKPSFSMPTWAQPPQPVMSQTKTNLPPPKFTKLRKSHSTNEPQNITFFKPTNQFPPFESNVNLNQEYPPFQLSYQKSYEQSYHPNYTNTNSFSSDQGNQSPYFYNPYQNNTQDFNQFNNLTWTPQYPPQMNDPIQNNYFNGLYPQLPYTRNTGLEQSQPQQNIFSHNINQLSLSFFFGHIAELSFDQHGSKLIQQKLESATEFEREQVFKEIKSSFMELIKNTFGNYVIQKFLLIALPTHITSFLSIMKGKFYEISTHIYGCRVIQKLIEISNQEQQILIASELKESVIQCVHDQNGNHVIQKCVEFIPQQIIQFIVDVFADDVLELSKHQYGCRVVQRILTYCSGSKVDFMISQLIQVVPTFVFEQFGNYVIQNLLENGTTEQRVEIVSRVFGKVLEMSQHKYASNVMEKCIEYGSQEQRKKLLEEILDNEGAALKIMMKDQYANYVVQRFLNKLKGKEQQKIIQFLTPYIETLEKASYGKHIAAKLKTFQQ</sequence>
<evidence type="ECO:0000313" key="5">
    <source>
        <dbReference type="EMBL" id="KAJ5080621.1"/>
    </source>
</evidence>
<dbReference type="OrthoDB" id="668540at2759"/>
<evidence type="ECO:0000256" key="1">
    <source>
        <dbReference type="ARBA" id="ARBA00022737"/>
    </source>
</evidence>
<keyword evidence="1" id="KW-0677">Repeat</keyword>
<dbReference type="AlphaFoldDB" id="A0A9Q0RGY9"/>
<feature type="repeat" description="Pumilio" evidence="2">
    <location>
        <begin position="402"/>
        <end position="438"/>
    </location>
</feature>
<dbReference type="GO" id="GO:0003729">
    <property type="term" value="F:mRNA binding"/>
    <property type="evidence" value="ECO:0007669"/>
    <property type="project" value="TreeGrafter"/>
</dbReference>
<dbReference type="PANTHER" id="PTHR12537">
    <property type="entry name" value="RNA BINDING PROTEIN PUMILIO-RELATED"/>
    <property type="match status" value="1"/>
</dbReference>
<feature type="repeat" description="Pumilio" evidence="2">
    <location>
        <begin position="474"/>
        <end position="510"/>
    </location>
</feature>
<name>A0A9Q0RGY9_ANAIG</name>
<dbReference type="GO" id="GO:0005737">
    <property type="term" value="C:cytoplasm"/>
    <property type="evidence" value="ECO:0007669"/>
    <property type="project" value="TreeGrafter"/>
</dbReference>
<dbReference type="Proteomes" id="UP001149090">
    <property type="component" value="Unassembled WGS sequence"/>
</dbReference>
<organism evidence="5 6">
    <name type="scientific">Anaeramoeba ignava</name>
    <name type="common">Anaerobic marine amoeba</name>
    <dbReference type="NCBI Taxonomy" id="1746090"/>
    <lineage>
        <taxon>Eukaryota</taxon>
        <taxon>Metamonada</taxon>
        <taxon>Anaeramoebidae</taxon>
        <taxon>Anaeramoeba</taxon>
    </lineage>
</organism>
<evidence type="ECO:0000313" key="6">
    <source>
        <dbReference type="Proteomes" id="UP001149090"/>
    </source>
</evidence>
<dbReference type="InterPro" id="IPR033712">
    <property type="entry name" value="Pumilio_RNA-bd"/>
</dbReference>
<feature type="domain" description="PUM-HD" evidence="4">
    <location>
        <begin position="377"/>
        <end position="720"/>
    </location>
</feature>
<dbReference type="SMART" id="SM00025">
    <property type="entry name" value="Pumilio"/>
    <property type="match status" value="8"/>
</dbReference>
<dbReference type="InterPro" id="IPR011989">
    <property type="entry name" value="ARM-like"/>
</dbReference>
<dbReference type="SUPFAM" id="SSF48371">
    <property type="entry name" value="ARM repeat"/>
    <property type="match status" value="1"/>
</dbReference>
<dbReference type="PROSITE" id="PS50303">
    <property type="entry name" value="PUM_HD"/>
    <property type="match status" value="1"/>
</dbReference>
<evidence type="ECO:0000259" key="4">
    <source>
        <dbReference type="PROSITE" id="PS50303"/>
    </source>
</evidence>
<reference evidence="5" key="1">
    <citation type="submission" date="2022-10" db="EMBL/GenBank/DDBJ databases">
        <title>Novel sulphate-reducing endosymbionts in the free-living metamonad Anaeramoeba.</title>
        <authorList>
            <person name="Jerlstrom-Hultqvist J."/>
            <person name="Cepicka I."/>
            <person name="Gallot-Lavallee L."/>
            <person name="Salas-Leiva D."/>
            <person name="Curtis B.A."/>
            <person name="Zahonova K."/>
            <person name="Pipaliya S."/>
            <person name="Dacks J."/>
            <person name="Roger A.J."/>
        </authorList>
    </citation>
    <scope>NUCLEOTIDE SEQUENCE</scope>
    <source>
        <strain evidence="5">BMAN</strain>
    </source>
</reference>